<reference evidence="1" key="1">
    <citation type="submission" date="2020-08" db="EMBL/GenBank/DDBJ databases">
        <title>Genome Sequencing and Pan-Genome Analysis of Migratory bird Vibrio Strains, Inner Mongolia.</title>
        <authorList>
            <person name="Zheng L."/>
        </authorList>
    </citation>
    <scope>NUCLEOTIDE SEQUENCE</scope>
    <source>
        <strain evidence="1">M13F</strain>
    </source>
</reference>
<dbReference type="InterPro" id="IPR011044">
    <property type="entry name" value="Quino_amine_DH_bsu"/>
</dbReference>
<gene>
    <name evidence="1" type="ORF">H8Q88_05090</name>
</gene>
<keyword evidence="2" id="KW-1185">Reference proteome</keyword>
<evidence type="ECO:0000313" key="2">
    <source>
        <dbReference type="Proteomes" id="UP000615796"/>
    </source>
</evidence>
<dbReference type="RefSeq" id="WP_187025478.1">
    <property type="nucleotide sequence ID" value="NZ_JACRUP010000002.1"/>
</dbReference>
<name>A0A9X0R5Z6_VIBME</name>
<proteinExistence type="predicted"/>
<dbReference type="PROSITE" id="PS51257">
    <property type="entry name" value="PROKAR_LIPOPROTEIN"/>
    <property type="match status" value="1"/>
</dbReference>
<dbReference type="SUPFAM" id="SSF50969">
    <property type="entry name" value="YVTN repeat-like/Quinoprotein amine dehydrogenase"/>
    <property type="match status" value="1"/>
</dbReference>
<accession>A0A9X0R5Z6</accession>
<evidence type="ECO:0008006" key="3">
    <source>
        <dbReference type="Google" id="ProtNLM"/>
    </source>
</evidence>
<dbReference type="EMBL" id="JACRUP010000002">
    <property type="protein sequence ID" value="MBC5850334.1"/>
    <property type="molecule type" value="Genomic_DNA"/>
</dbReference>
<dbReference type="AlphaFoldDB" id="A0A9X0R5Z6"/>
<organism evidence="1 2">
    <name type="scientific">Vibrio metschnikovii</name>
    <dbReference type="NCBI Taxonomy" id="28172"/>
    <lineage>
        <taxon>Bacteria</taxon>
        <taxon>Pseudomonadati</taxon>
        <taxon>Pseudomonadota</taxon>
        <taxon>Gammaproteobacteria</taxon>
        <taxon>Vibrionales</taxon>
        <taxon>Vibrionaceae</taxon>
        <taxon>Vibrio</taxon>
    </lineage>
</organism>
<sequence>MLSLSHRQAPRLAALSLSVLLLLGCQEGENNATSNEDSDHHHSMITSRLLISEHNSQTLHLFDSQAWRQRTQFTLQQTPSGLKTSPKGRYALALQRNFDQVEVIDSGIVAEQHGDHYHLHNHSPRLLSDRYQGVKPTHYDATQDQVALFFDGDSTSSANAQFRVLDEQSIGQVSTVASHSFDHAQHGTAQLLGDFAFTGIKDQSTTSLPDKVIALQRHNDHFHQLHSFPAQNCPALHGSAQTTNSVAFACLEHVLIINVQGETITSQTINNPTFDNGTRFGTLFGYPASNALLAVANNQQFFTLKNGHFQEINWKTEQTQRTLAYLTTEDYLFIITPQARLIAYHAADDFAQQFSLSLWDNAPTLAEGQRIQMAFDPRNQQVFITNPADQTVLQLSVTESRIVQRHQLGFIPQFITWLGTTEHEHHH</sequence>
<dbReference type="Proteomes" id="UP000615796">
    <property type="component" value="Unassembled WGS sequence"/>
</dbReference>
<evidence type="ECO:0000313" key="1">
    <source>
        <dbReference type="EMBL" id="MBC5850334.1"/>
    </source>
</evidence>
<comment type="caution">
    <text evidence="1">The sequence shown here is derived from an EMBL/GenBank/DDBJ whole genome shotgun (WGS) entry which is preliminary data.</text>
</comment>
<protein>
    <recommendedName>
        <fullName evidence="3">Lipoprotein</fullName>
    </recommendedName>
</protein>